<organism evidence="1">
    <name type="scientific">Pongo abelii</name>
    <name type="common">Sumatran orangutan</name>
    <name type="synonym">Pongo pygmaeus abelii</name>
    <dbReference type="NCBI Taxonomy" id="9601"/>
    <lineage>
        <taxon>Eukaryota</taxon>
        <taxon>Metazoa</taxon>
        <taxon>Chordata</taxon>
        <taxon>Craniata</taxon>
        <taxon>Vertebrata</taxon>
        <taxon>Euteleostomi</taxon>
        <taxon>Mammalia</taxon>
        <taxon>Eutheria</taxon>
        <taxon>Euarchontoglires</taxon>
        <taxon>Primates</taxon>
        <taxon>Haplorrhini</taxon>
        <taxon>Catarrhini</taxon>
        <taxon>Hominidae</taxon>
        <taxon>Pongo</taxon>
    </lineage>
</organism>
<accession>A0A2J8TRF4</accession>
<gene>
    <name evidence="1" type="ORF">CR201_G0032646</name>
</gene>
<proteinExistence type="predicted"/>
<feature type="non-terminal residue" evidence="1">
    <location>
        <position position="93"/>
    </location>
</feature>
<comment type="caution">
    <text evidence="1">The sequence shown here is derived from an EMBL/GenBank/DDBJ whole genome shotgun (WGS) entry which is preliminary data.</text>
</comment>
<reference evidence="1" key="1">
    <citation type="submission" date="2017-12" db="EMBL/GenBank/DDBJ databases">
        <title>High-resolution comparative analysis of great ape genomes.</title>
        <authorList>
            <person name="Pollen A."/>
            <person name="Hastie A."/>
            <person name="Hormozdiari F."/>
            <person name="Dougherty M."/>
            <person name="Liu R."/>
            <person name="Chaisson M."/>
            <person name="Hoppe E."/>
            <person name="Hill C."/>
            <person name="Pang A."/>
            <person name="Hillier L."/>
            <person name="Baker C."/>
            <person name="Armstrong J."/>
            <person name="Shendure J."/>
            <person name="Paten B."/>
            <person name="Wilson R."/>
            <person name="Chao H."/>
            <person name="Schneider V."/>
            <person name="Ventura M."/>
            <person name="Kronenberg Z."/>
            <person name="Murali S."/>
            <person name="Gordon D."/>
            <person name="Cantsilieris S."/>
            <person name="Munson K."/>
            <person name="Nelson B."/>
            <person name="Raja A."/>
            <person name="Underwood J."/>
            <person name="Diekhans M."/>
            <person name="Fiddes I."/>
            <person name="Haussler D."/>
            <person name="Eichler E."/>
        </authorList>
    </citation>
    <scope>NUCLEOTIDE SEQUENCE [LARGE SCALE GENOMIC DNA]</scope>
    <source>
        <strain evidence="1">Susie</strain>
    </source>
</reference>
<sequence length="93" mass="10443">METELPSLLLPNHLAMMETLEDAPDPFFGMMSVDPRLPSPFDIPQIRHLLEAAVPERVEEIPPEVPTEPRKPDMIPVTVLPPEAITIREAEPI</sequence>
<dbReference type="AlphaFoldDB" id="A0A2J8TRF4"/>
<protein>
    <submittedName>
        <fullName evidence="1">REC8 isoform 11</fullName>
    </submittedName>
</protein>
<evidence type="ECO:0000313" key="1">
    <source>
        <dbReference type="EMBL" id="PNJ35598.1"/>
    </source>
</evidence>
<dbReference type="EMBL" id="NDHI03003485">
    <property type="protein sequence ID" value="PNJ35598.1"/>
    <property type="molecule type" value="Genomic_DNA"/>
</dbReference>
<name>A0A2J8TRF4_PONAB</name>